<dbReference type="AlphaFoldDB" id="A0A4Y7TS09"/>
<feature type="compositionally biased region" description="Polar residues" evidence="1">
    <location>
        <begin position="542"/>
        <end position="553"/>
    </location>
</feature>
<comment type="caution">
    <text evidence="2">The sequence shown here is derived from an EMBL/GenBank/DDBJ whole genome shotgun (WGS) entry which is preliminary data.</text>
</comment>
<dbReference type="EMBL" id="QPFP01000005">
    <property type="protein sequence ID" value="TEB36973.1"/>
    <property type="molecule type" value="Genomic_DNA"/>
</dbReference>
<accession>A0A4Y7TS09</accession>
<protein>
    <submittedName>
        <fullName evidence="2">Uncharacterized protein</fullName>
    </submittedName>
</protein>
<feature type="region of interest" description="Disordered" evidence="1">
    <location>
        <begin position="542"/>
        <end position="677"/>
    </location>
</feature>
<evidence type="ECO:0000256" key="1">
    <source>
        <dbReference type="SAM" id="MobiDB-lite"/>
    </source>
</evidence>
<feature type="region of interest" description="Disordered" evidence="1">
    <location>
        <begin position="697"/>
        <end position="721"/>
    </location>
</feature>
<name>A0A4Y7TS09_COPMI</name>
<feature type="compositionally biased region" description="Basic and acidic residues" evidence="1">
    <location>
        <begin position="615"/>
        <end position="624"/>
    </location>
</feature>
<proteinExistence type="predicted"/>
<feature type="region of interest" description="Disordered" evidence="1">
    <location>
        <begin position="747"/>
        <end position="767"/>
    </location>
</feature>
<organism evidence="2 3">
    <name type="scientific">Coprinellus micaceus</name>
    <name type="common">Glistening ink-cap mushroom</name>
    <name type="synonym">Coprinus micaceus</name>
    <dbReference type="NCBI Taxonomy" id="71717"/>
    <lineage>
        <taxon>Eukaryota</taxon>
        <taxon>Fungi</taxon>
        <taxon>Dikarya</taxon>
        <taxon>Basidiomycota</taxon>
        <taxon>Agaricomycotina</taxon>
        <taxon>Agaricomycetes</taxon>
        <taxon>Agaricomycetidae</taxon>
        <taxon>Agaricales</taxon>
        <taxon>Agaricineae</taxon>
        <taxon>Psathyrellaceae</taxon>
        <taxon>Coprinellus</taxon>
    </lineage>
</organism>
<dbReference type="Proteomes" id="UP000298030">
    <property type="component" value="Unassembled WGS sequence"/>
</dbReference>
<keyword evidence="3" id="KW-1185">Reference proteome</keyword>
<reference evidence="2 3" key="1">
    <citation type="journal article" date="2019" name="Nat. Ecol. Evol.">
        <title>Megaphylogeny resolves global patterns of mushroom evolution.</title>
        <authorList>
            <person name="Varga T."/>
            <person name="Krizsan K."/>
            <person name="Foldi C."/>
            <person name="Dima B."/>
            <person name="Sanchez-Garcia M."/>
            <person name="Sanchez-Ramirez S."/>
            <person name="Szollosi G.J."/>
            <person name="Szarkandi J.G."/>
            <person name="Papp V."/>
            <person name="Albert L."/>
            <person name="Andreopoulos W."/>
            <person name="Angelini C."/>
            <person name="Antonin V."/>
            <person name="Barry K.W."/>
            <person name="Bougher N.L."/>
            <person name="Buchanan P."/>
            <person name="Buyck B."/>
            <person name="Bense V."/>
            <person name="Catcheside P."/>
            <person name="Chovatia M."/>
            <person name="Cooper J."/>
            <person name="Damon W."/>
            <person name="Desjardin D."/>
            <person name="Finy P."/>
            <person name="Geml J."/>
            <person name="Haridas S."/>
            <person name="Hughes K."/>
            <person name="Justo A."/>
            <person name="Karasinski D."/>
            <person name="Kautmanova I."/>
            <person name="Kiss B."/>
            <person name="Kocsube S."/>
            <person name="Kotiranta H."/>
            <person name="LaButti K.M."/>
            <person name="Lechner B.E."/>
            <person name="Liimatainen K."/>
            <person name="Lipzen A."/>
            <person name="Lukacs Z."/>
            <person name="Mihaltcheva S."/>
            <person name="Morgado L.N."/>
            <person name="Niskanen T."/>
            <person name="Noordeloos M.E."/>
            <person name="Ohm R.A."/>
            <person name="Ortiz-Santana B."/>
            <person name="Ovrebo C."/>
            <person name="Racz N."/>
            <person name="Riley R."/>
            <person name="Savchenko A."/>
            <person name="Shiryaev A."/>
            <person name="Soop K."/>
            <person name="Spirin V."/>
            <person name="Szebenyi C."/>
            <person name="Tomsovsky M."/>
            <person name="Tulloss R.E."/>
            <person name="Uehling J."/>
            <person name="Grigoriev I.V."/>
            <person name="Vagvolgyi C."/>
            <person name="Papp T."/>
            <person name="Martin F.M."/>
            <person name="Miettinen O."/>
            <person name="Hibbett D.S."/>
            <person name="Nagy L.G."/>
        </authorList>
    </citation>
    <scope>NUCLEOTIDE SEQUENCE [LARGE SCALE GENOMIC DNA]</scope>
    <source>
        <strain evidence="2 3">FP101781</strain>
    </source>
</reference>
<evidence type="ECO:0000313" key="3">
    <source>
        <dbReference type="Proteomes" id="UP000298030"/>
    </source>
</evidence>
<gene>
    <name evidence="2" type="ORF">FA13DRAFT_1706147</name>
</gene>
<feature type="compositionally biased region" description="Polar residues" evidence="1">
    <location>
        <begin position="561"/>
        <end position="580"/>
    </location>
</feature>
<sequence>MGGSETPEGGRMVPNSAHQNLTTTTTSKHGYWSLSLLNASCRRSLGYSGGGNTWGYHSTQAMILFESGAKESGESVIVIMIMMDWRASERWYYFKFNHGLRELLTGYRKLLTDCVHLRKALEEIVLAQAAFVSIWHALTPVDSGAGVRISEENTGLSGLRSKAAVRNASALLGDRWAHPSPMLLVGSRKLVHPVVYRMEELIQLECTMTLVSDGEQDEAEIPRRCHFCGGRVYWAPAGVLLTLHSPRPGSRLPTSFVGRVPSSNHARYKVHPSVSVSTSSGPSSLLASLNFYALCPRRLPPMCWALGLLEKAPVSHLQAPTHKRLAVVAESSRRRPGPNSHSLVPLTLSYHCMLSNNFCPSTSGHWPRPQPSNSPPLESVVDVSPGDNASITTFDPSDAGVLPLDDTFEDSQFRIMSNASTLDGMAFGGRLRSFGTQSAGSQSFTVVWTSQPLLFKLTFFTKADLLDFPQPPEFTSPEGMSQALGSATEILELLIANHSLLDPRAQSSLEERRQCLCELLTARYGFAPPHKLLDSLVSITHRSSLSSPPQTHPTVAAGAATTASLPSVSQTWPDRTSIDTNDSDRATYHTPPSPPLLDLSEDDCHQPQENNSHQPQEDNSHQPQEDGTPLWAPSNAPVSDSGSLLGHPAHVFNPNPRLKHASTMVLPGSPPRRGRDSAEETFSYNFAAMSLPRASWSTSSLTEEPQPHSRFSADTEDGSMPMSVSMPPAQSVKKGSLNHLLSSSYNVLSGDSKGKRSKGQELYPSWGKMNPRDLEEILVKHAFEDKGGSSGGGHHDRRLHGSKSDLYLRSSSQRPLIFGRTPSPHTATKQPNFDAVVDPTSWYDDPVIAAFLSPSPTLHRPTPTPTPVCKCPLLRGVRVCPCPASFQWRSPDEEDKRKRLFVDLLMEGISKRAGL</sequence>
<evidence type="ECO:0000313" key="2">
    <source>
        <dbReference type="EMBL" id="TEB36973.1"/>
    </source>
</evidence>